<comment type="caution">
    <text evidence="1">The sequence shown here is derived from an EMBL/GenBank/DDBJ whole genome shotgun (WGS) entry which is preliminary data.</text>
</comment>
<dbReference type="Proteomes" id="UP000319313">
    <property type="component" value="Unassembled WGS sequence"/>
</dbReference>
<organism evidence="1 2">
    <name type="scientific">Microcystis aeruginosa Ma_SC_T_19800800_S464</name>
    <dbReference type="NCBI Taxonomy" id="2486257"/>
    <lineage>
        <taxon>Bacteria</taxon>
        <taxon>Bacillati</taxon>
        <taxon>Cyanobacteriota</taxon>
        <taxon>Cyanophyceae</taxon>
        <taxon>Oscillatoriophycideae</taxon>
        <taxon>Chroococcales</taxon>
        <taxon>Microcystaceae</taxon>
        <taxon>Microcystis</taxon>
    </lineage>
</organism>
<protein>
    <submittedName>
        <fullName evidence="1">DUF29 domain-containing protein</fullName>
    </submittedName>
</protein>
<dbReference type="PANTHER" id="PTHR34235">
    <property type="entry name" value="SLR1203 PROTEIN-RELATED"/>
    <property type="match status" value="1"/>
</dbReference>
<dbReference type="EMBL" id="SFBL01000103">
    <property type="protein sequence ID" value="TRU25398.1"/>
    <property type="molecule type" value="Genomic_DNA"/>
</dbReference>
<sequence length="163" mass="18960">MTPTTTKTLYDTDFALWIDETVDRLKAGDFAAIDLDNLIEEVESLGISQRKSVHSFLVRLLEHLLKRCYVPFIVNRSLSTCNVLPDSYRGWEIEIRNFRNELKKEFKYSPSLKSFLVGIFGESYGEALESVREDYPDTSFPDVCPFAKDVDTLLTEKFWQERK</sequence>
<gene>
    <name evidence="1" type="ORF">EWV81_11980</name>
</gene>
<reference evidence="1 2" key="1">
    <citation type="submission" date="2019-01" db="EMBL/GenBank/DDBJ databases">
        <title>Coherence of Microcystis species and biogeography revealed through population genomics.</title>
        <authorList>
            <person name="Perez-Carrascal O.M."/>
            <person name="Terrat Y."/>
            <person name="Giani A."/>
            <person name="Fortin N."/>
            <person name="Tromas N."/>
            <person name="Shapiro B.J."/>
        </authorList>
    </citation>
    <scope>NUCLEOTIDE SEQUENCE [LARGE SCALE GENOMIC DNA]</scope>
    <source>
        <strain evidence="1">Ma_SC_T_19800800_S464</strain>
    </source>
</reference>
<evidence type="ECO:0000313" key="2">
    <source>
        <dbReference type="Proteomes" id="UP000319313"/>
    </source>
</evidence>
<proteinExistence type="predicted"/>
<evidence type="ECO:0000313" key="1">
    <source>
        <dbReference type="EMBL" id="TRU25398.1"/>
    </source>
</evidence>
<name>A0A552DT14_MICAE</name>
<accession>A0A552DT14</accession>
<dbReference type="AlphaFoldDB" id="A0A552DT14"/>
<dbReference type="Pfam" id="PF01724">
    <property type="entry name" value="DUF29"/>
    <property type="match status" value="1"/>
</dbReference>
<dbReference type="Gene3D" id="1.20.1220.20">
    <property type="entry name" value="Uncharcterised protein PF01724"/>
    <property type="match status" value="1"/>
</dbReference>
<dbReference type="InterPro" id="IPR002636">
    <property type="entry name" value="DUF29"/>
</dbReference>